<organism evidence="1 2">
    <name type="scientific">Pelagibaculum spongiae</name>
    <dbReference type="NCBI Taxonomy" id="2080658"/>
    <lineage>
        <taxon>Bacteria</taxon>
        <taxon>Pseudomonadati</taxon>
        <taxon>Pseudomonadota</taxon>
        <taxon>Gammaproteobacteria</taxon>
        <taxon>Oceanospirillales</taxon>
        <taxon>Pelagibaculum</taxon>
    </lineage>
</organism>
<keyword evidence="2" id="KW-1185">Reference proteome</keyword>
<dbReference type="Proteomes" id="UP000244906">
    <property type="component" value="Unassembled WGS sequence"/>
</dbReference>
<sequence length="91" mass="9785">MIKDRSMSKPCQHGISQPCGCKVTKAVALVLVPGIMGSRLKNRESGKTVWDPAAGKDSYSSGTLRALHEAQQPVLDKAVRKGTQVLFSEGF</sequence>
<dbReference type="AlphaFoldDB" id="A0A2V1GYC1"/>
<evidence type="ECO:0000313" key="1">
    <source>
        <dbReference type="EMBL" id="PVZ65650.1"/>
    </source>
</evidence>
<gene>
    <name evidence="1" type="ORF">DC094_17335</name>
</gene>
<proteinExistence type="predicted"/>
<accession>A0A2V1GYC1</accession>
<comment type="caution">
    <text evidence="1">The sequence shown here is derived from an EMBL/GenBank/DDBJ whole genome shotgun (WGS) entry which is preliminary data.</text>
</comment>
<protein>
    <submittedName>
        <fullName evidence="1">Uncharacterized protein</fullName>
    </submittedName>
</protein>
<dbReference type="EMBL" id="QDDL01000009">
    <property type="protein sequence ID" value="PVZ65650.1"/>
    <property type="molecule type" value="Genomic_DNA"/>
</dbReference>
<reference evidence="1 2" key="1">
    <citation type="submission" date="2018-04" db="EMBL/GenBank/DDBJ databases">
        <title>Thalassorhabdus spongiae gen. nov., sp. nov., isolated from a marine sponge in South-West Iceland.</title>
        <authorList>
            <person name="Knobloch S."/>
            <person name="Daussin A."/>
            <person name="Johannsson R."/>
            <person name="Marteinsson V.T."/>
        </authorList>
    </citation>
    <scope>NUCLEOTIDE SEQUENCE [LARGE SCALE GENOMIC DNA]</scope>
    <source>
        <strain evidence="1 2">Hp12</strain>
    </source>
</reference>
<evidence type="ECO:0000313" key="2">
    <source>
        <dbReference type="Proteomes" id="UP000244906"/>
    </source>
</evidence>
<name>A0A2V1GYC1_9GAMM</name>